<evidence type="ECO:0000256" key="1">
    <source>
        <dbReference type="SAM" id="MobiDB-lite"/>
    </source>
</evidence>
<gene>
    <name evidence="2" type="ORF">AVEN_22385_1</name>
</gene>
<reference evidence="2 3" key="1">
    <citation type="journal article" date="2019" name="Sci. Rep.">
        <title>Orb-weaving spider Araneus ventricosus genome elucidates the spidroin gene catalogue.</title>
        <authorList>
            <person name="Kono N."/>
            <person name="Nakamura H."/>
            <person name="Ohtoshi R."/>
            <person name="Moran D.A.P."/>
            <person name="Shinohara A."/>
            <person name="Yoshida Y."/>
            <person name="Fujiwara M."/>
            <person name="Mori M."/>
            <person name="Tomita M."/>
            <person name="Arakawa K."/>
        </authorList>
    </citation>
    <scope>NUCLEOTIDE SEQUENCE [LARGE SCALE GENOMIC DNA]</scope>
</reference>
<dbReference type="Proteomes" id="UP000499080">
    <property type="component" value="Unassembled WGS sequence"/>
</dbReference>
<evidence type="ECO:0000313" key="2">
    <source>
        <dbReference type="EMBL" id="GBM16968.1"/>
    </source>
</evidence>
<sequence length="124" mass="13592">MGLTRSIEIRDLIGVSGRCGLAIRCRLRGRRVPGSKLDSTGDPLCIGLLHVKSYVSSQTPTRRLVRRRSLERRDAAQTTSSSSDSGSELRGPSQKSRRVVAKLDVNITKLLELRSLSPGSIISY</sequence>
<keyword evidence="3" id="KW-1185">Reference proteome</keyword>
<dbReference type="EMBL" id="BGPR01089859">
    <property type="protein sequence ID" value="GBM16968.1"/>
    <property type="molecule type" value="Genomic_DNA"/>
</dbReference>
<feature type="region of interest" description="Disordered" evidence="1">
    <location>
        <begin position="59"/>
        <end position="97"/>
    </location>
</feature>
<proteinExistence type="predicted"/>
<organism evidence="2 3">
    <name type="scientific">Araneus ventricosus</name>
    <name type="common">Orbweaver spider</name>
    <name type="synonym">Epeira ventricosa</name>
    <dbReference type="NCBI Taxonomy" id="182803"/>
    <lineage>
        <taxon>Eukaryota</taxon>
        <taxon>Metazoa</taxon>
        <taxon>Ecdysozoa</taxon>
        <taxon>Arthropoda</taxon>
        <taxon>Chelicerata</taxon>
        <taxon>Arachnida</taxon>
        <taxon>Araneae</taxon>
        <taxon>Araneomorphae</taxon>
        <taxon>Entelegynae</taxon>
        <taxon>Araneoidea</taxon>
        <taxon>Araneidae</taxon>
        <taxon>Araneus</taxon>
    </lineage>
</organism>
<evidence type="ECO:0000313" key="3">
    <source>
        <dbReference type="Proteomes" id="UP000499080"/>
    </source>
</evidence>
<accession>A0A4Y2DMD6</accession>
<protein>
    <submittedName>
        <fullName evidence="2">Uncharacterized protein</fullName>
    </submittedName>
</protein>
<name>A0A4Y2DMD6_ARAVE</name>
<dbReference type="AlphaFoldDB" id="A0A4Y2DMD6"/>
<comment type="caution">
    <text evidence="2">The sequence shown here is derived from an EMBL/GenBank/DDBJ whole genome shotgun (WGS) entry which is preliminary data.</text>
</comment>
<feature type="non-terminal residue" evidence="2">
    <location>
        <position position="124"/>
    </location>
</feature>